<comment type="similarity">
    <text evidence="3 8">Belongs to the MINDY deubiquitinase family. FAM188 subfamily.</text>
</comment>
<evidence type="ECO:0000313" key="12">
    <source>
        <dbReference type="Proteomes" id="UP000075880"/>
    </source>
</evidence>
<dbReference type="EnsemblMetazoa" id="ENSAATROPT010116">
    <property type="protein sequence ID" value="ENSAATROPP009135"/>
    <property type="gene ID" value="ENSAATROPG008239"/>
</dbReference>
<comment type="catalytic activity">
    <reaction evidence="1 8">
        <text>Thiol-dependent hydrolysis of ester, thioester, amide, peptide and isopeptide bonds formed by the C-terminal Gly of ubiquitin (a 76-residue protein attached to proteins as an intracellular targeting signal).</text>
        <dbReference type="EC" id="3.4.19.12"/>
    </reaction>
</comment>
<dbReference type="PROSITE" id="PS50222">
    <property type="entry name" value="EF_HAND_2"/>
    <property type="match status" value="1"/>
</dbReference>
<keyword evidence="5 8" id="KW-0833">Ubl conjugation pathway</keyword>
<evidence type="ECO:0000259" key="10">
    <source>
        <dbReference type="PROSITE" id="PS50222"/>
    </source>
</evidence>
<keyword evidence="6 8" id="KW-0378">Hydrolase</keyword>
<evidence type="ECO:0000256" key="7">
    <source>
        <dbReference type="ARBA" id="ARBA00022807"/>
    </source>
</evidence>
<sequence length="565" mass="60306">MGEHLAAQSIVVSPTTGIEQGGPGSTGMTGSAGGSGSSNSSTSGNASSSSSSNSSSSSSSSSSAGVRKMVSKEFFTLLWGSQIKQDVFRRWLQGFSFSEHEPSALVQRDGGPCCVIAPVQAYLLKILLMETPGHSFNDLTADKCKTLLIQAVCQILTKCKSDAYRIVTLEGASGSTCSKDGTHPASACGPAGPCANASSAGGATGGGGGDGGGGGGGEQDAATGQLSVGIDEHDAALVRPAEPPATTSSAGGDGVAATGSHDSRWTSDEFHSRIGFRELACVDEVQQFYLQNFHVLTDECGVLLLLYTVLQTKGLEAILSEMSDPSESLIHDTYGCGSQALINLMLTGRAVPHVWDNEQDVGGMKLKGINQQSDIGFITVMEQLQYCTVGFFYKNPKNPVWVMGSDTHLTVLFSNEKRLVSPETPGEVARRVFRQFDADGSNFIPSPMLQDVLCALDLVSEPEYVDLMRSRLDPENLGIILLNAFMNEFFPNEKKSTPDTFDLLHYNGIPHSNLNNRVLYNRGHAVLLESDMRMYNSSDPMLTCLQTKWHNIEVNWNGDRTPSLN</sequence>
<feature type="domain" description="EF-hand" evidence="10">
    <location>
        <begin position="424"/>
        <end position="459"/>
    </location>
</feature>
<dbReference type="InterPro" id="IPR039785">
    <property type="entry name" value="MINY3/4"/>
</dbReference>
<feature type="compositionally biased region" description="Gly residues" evidence="9">
    <location>
        <begin position="19"/>
        <end position="36"/>
    </location>
</feature>
<accession>A0AAG5DE51</accession>
<dbReference type="GO" id="GO:0004843">
    <property type="term" value="F:cysteine-type deubiquitinase activity"/>
    <property type="evidence" value="ECO:0007669"/>
    <property type="project" value="UniProtKB-UniRule"/>
</dbReference>
<dbReference type="Gene3D" id="1.10.238.10">
    <property type="entry name" value="EF-hand"/>
    <property type="match status" value="1"/>
</dbReference>
<dbReference type="EC" id="3.4.19.12" evidence="8"/>
<feature type="compositionally biased region" description="Low complexity" evidence="9">
    <location>
        <begin position="37"/>
        <end position="63"/>
    </location>
</feature>
<dbReference type="InterPro" id="IPR025257">
    <property type="entry name" value="MINDY-3/4_CD"/>
</dbReference>
<organism evidence="11 12">
    <name type="scientific">Anopheles atroparvus</name>
    <name type="common">European mosquito</name>
    <dbReference type="NCBI Taxonomy" id="41427"/>
    <lineage>
        <taxon>Eukaryota</taxon>
        <taxon>Metazoa</taxon>
        <taxon>Ecdysozoa</taxon>
        <taxon>Arthropoda</taxon>
        <taxon>Hexapoda</taxon>
        <taxon>Insecta</taxon>
        <taxon>Pterygota</taxon>
        <taxon>Neoptera</taxon>
        <taxon>Endopterygota</taxon>
        <taxon>Diptera</taxon>
        <taxon>Nematocera</taxon>
        <taxon>Culicoidea</taxon>
        <taxon>Culicidae</taxon>
        <taxon>Anophelinae</taxon>
        <taxon>Anopheles</taxon>
    </lineage>
</organism>
<evidence type="ECO:0000256" key="3">
    <source>
        <dbReference type="ARBA" id="ARBA00011074"/>
    </source>
</evidence>
<dbReference type="InterPro" id="IPR002048">
    <property type="entry name" value="EF_hand_dom"/>
</dbReference>
<evidence type="ECO:0000256" key="2">
    <source>
        <dbReference type="ARBA" id="ARBA00002107"/>
    </source>
</evidence>
<protein>
    <recommendedName>
        <fullName evidence="8">Ubiquitin carboxyl-terminal hydrolase MINDY</fullName>
        <ecNumber evidence="8">3.4.19.12</ecNumber>
    </recommendedName>
</protein>
<dbReference type="PANTHER" id="PTHR12473">
    <property type="entry name" value="UBIQUITIN CARBOXYL-TERMINAL HYDROLASE MINDY-4-RELATED"/>
    <property type="match status" value="1"/>
</dbReference>
<evidence type="ECO:0000256" key="5">
    <source>
        <dbReference type="ARBA" id="ARBA00022786"/>
    </source>
</evidence>
<evidence type="ECO:0000256" key="4">
    <source>
        <dbReference type="ARBA" id="ARBA00022670"/>
    </source>
</evidence>
<evidence type="ECO:0000313" key="11">
    <source>
        <dbReference type="EnsemblMetazoa" id="ENSAATROPP009135"/>
    </source>
</evidence>
<dbReference type="Proteomes" id="UP000075880">
    <property type="component" value="Unassembled WGS sequence"/>
</dbReference>
<proteinExistence type="inferred from homology"/>
<feature type="region of interest" description="Disordered" evidence="9">
    <location>
        <begin position="1"/>
        <end position="63"/>
    </location>
</feature>
<dbReference type="Pfam" id="PF13898">
    <property type="entry name" value="MINDY-3_4_CD"/>
    <property type="match status" value="2"/>
</dbReference>
<dbReference type="SMART" id="SM01174">
    <property type="entry name" value="DUF4205"/>
    <property type="match status" value="1"/>
</dbReference>
<dbReference type="GO" id="GO:0006508">
    <property type="term" value="P:proteolysis"/>
    <property type="evidence" value="ECO:0007669"/>
    <property type="project" value="UniProtKB-KW"/>
</dbReference>
<keyword evidence="4 8" id="KW-0645">Protease</keyword>
<name>A0AAG5DE51_ANOAO</name>
<evidence type="ECO:0000256" key="6">
    <source>
        <dbReference type="ARBA" id="ARBA00022801"/>
    </source>
</evidence>
<evidence type="ECO:0000256" key="8">
    <source>
        <dbReference type="RuleBase" id="RU367088"/>
    </source>
</evidence>
<reference evidence="11" key="1">
    <citation type="submission" date="2024-04" db="UniProtKB">
        <authorList>
            <consortium name="EnsemblMetazoa"/>
        </authorList>
    </citation>
    <scope>IDENTIFICATION</scope>
    <source>
        <strain evidence="11">EBRO</strain>
    </source>
</reference>
<feature type="region of interest" description="Disordered" evidence="9">
    <location>
        <begin position="241"/>
        <end position="264"/>
    </location>
</feature>
<dbReference type="SUPFAM" id="SSF47473">
    <property type="entry name" value="EF-hand"/>
    <property type="match status" value="1"/>
</dbReference>
<keyword evidence="12" id="KW-1185">Reference proteome</keyword>
<dbReference type="AlphaFoldDB" id="A0AAG5DE51"/>
<keyword evidence="7 8" id="KW-0788">Thiol protease</keyword>
<evidence type="ECO:0000256" key="1">
    <source>
        <dbReference type="ARBA" id="ARBA00000707"/>
    </source>
</evidence>
<dbReference type="GO" id="GO:0071108">
    <property type="term" value="P:protein K48-linked deubiquitination"/>
    <property type="evidence" value="ECO:0007669"/>
    <property type="project" value="InterPro"/>
</dbReference>
<comment type="function">
    <text evidence="2 8">Hydrolase that can remove 'Lys-48'-linked conjugated ubiquitin from proteins.</text>
</comment>
<dbReference type="GO" id="GO:0005509">
    <property type="term" value="F:calcium ion binding"/>
    <property type="evidence" value="ECO:0007669"/>
    <property type="project" value="InterPro"/>
</dbReference>
<dbReference type="InterPro" id="IPR011992">
    <property type="entry name" value="EF-hand-dom_pair"/>
</dbReference>
<dbReference type="PANTHER" id="PTHR12473:SF17">
    <property type="entry name" value="UBIQUITIN CARBOXYL-TERMINAL HYDROLASE MINDY-3"/>
    <property type="match status" value="1"/>
</dbReference>
<dbReference type="GO" id="GO:1990380">
    <property type="term" value="F:K48-linked deubiquitinase activity"/>
    <property type="evidence" value="ECO:0007669"/>
    <property type="project" value="UniProtKB-UniRule"/>
</dbReference>
<evidence type="ECO:0000256" key="9">
    <source>
        <dbReference type="SAM" id="MobiDB-lite"/>
    </source>
</evidence>